<feature type="region of interest" description="Disordered" evidence="1">
    <location>
        <begin position="28"/>
        <end position="54"/>
    </location>
</feature>
<protein>
    <submittedName>
        <fullName evidence="2">Uncharacterized protein</fullName>
    </submittedName>
</protein>
<name>A0A382Q3Z8_9ZZZZ</name>
<gene>
    <name evidence="2" type="ORF">METZ01_LOCUS332564</name>
</gene>
<evidence type="ECO:0000313" key="2">
    <source>
        <dbReference type="EMBL" id="SVC79710.1"/>
    </source>
</evidence>
<accession>A0A382Q3Z8</accession>
<proteinExistence type="predicted"/>
<feature type="non-terminal residue" evidence="2">
    <location>
        <position position="299"/>
    </location>
</feature>
<dbReference type="AlphaFoldDB" id="A0A382Q3Z8"/>
<organism evidence="2">
    <name type="scientific">marine metagenome</name>
    <dbReference type="NCBI Taxonomy" id="408172"/>
    <lineage>
        <taxon>unclassified sequences</taxon>
        <taxon>metagenomes</taxon>
        <taxon>ecological metagenomes</taxon>
    </lineage>
</organism>
<evidence type="ECO:0000256" key="1">
    <source>
        <dbReference type="SAM" id="MobiDB-lite"/>
    </source>
</evidence>
<sequence length="299" mass="32234">MTRSSLSTAMVALGVIWVTHSLIPISALGQGPDGPHPPNYGNPGDPLPPGQRGTPNIKVLGNIPLGGYLHVADVEVEQELDRPYAYVSKRFDPTGMDIISLEDPENPELIYSWRIENSSLHQGSGALDGRYFKLDGRYYIVQSTQFGAGGPDNDLGAIVFDVTGLPDPSTVREVGRITAPETPGGFHNIFTYKHSDGRVLLFTTVNGPHANIYDMGKFLAGDPAQGLVGQVPVPESAYWAMRGGRASWHDYYVGFDPATQQDRLWAGGTGGYFVFDVTDTSNPELLVSITGVRGVAHGH</sequence>
<dbReference type="EMBL" id="UINC01111466">
    <property type="protein sequence ID" value="SVC79710.1"/>
    <property type="molecule type" value="Genomic_DNA"/>
</dbReference>
<reference evidence="2" key="1">
    <citation type="submission" date="2018-05" db="EMBL/GenBank/DDBJ databases">
        <authorList>
            <person name="Lanie J.A."/>
            <person name="Ng W.-L."/>
            <person name="Kazmierczak K.M."/>
            <person name="Andrzejewski T.M."/>
            <person name="Davidsen T.M."/>
            <person name="Wayne K.J."/>
            <person name="Tettelin H."/>
            <person name="Glass J.I."/>
            <person name="Rusch D."/>
            <person name="Podicherti R."/>
            <person name="Tsui H.-C.T."/>
            <person name="Winkler M.E."/>
        </authorList>
    </citation>
    <scope>NUCLEOTIDE SEQUENCE</scope>
</reference>
<feature type="compositionally biased region" description="Pro residues" evidence="1">
    <location>
        <begin position="34"/>
        <end position="49"/>
    </location>
</feature>